<reference evidence="2" key="1">
    <citation type="journal article" date="2014" name="Front. Microbiol.">
        <title>High frequency of phylogenetically diverse reductive dehalogenase-homologous genes in deep subseafloor sedimentary metagenomes.</title>
        <authorList>
            <person name="Kawai M."/>
            <person name="Futagami T."/>
            <person name="Toyoda A."/>
            <person name="Takaki Y."/>
            <person name="Nishi S."/>
            <person name="Hori S."/>
            <person name="Arai W."/>
            <person name="Tsubouchi T."/>
            <person name="Morono Y."/>
            <person name="Uchiyama I."/>
            <person name="Ito T."/>
            <person name="Fujiyama A."/>
            <person name="Inagaki F."/>
            <person name="Takami H."/>
        </authorList>
    </citation>
    <scope>NUCLEOTIDE SEQUENCE</scope>
    <source>
        <strain evidence="2">Expedition CK06-06</strain>
    </source>
</reference>
<dbReference type="InterPro" id="IPR005021">
    <property type="entry name" value="Terminase_largesu-like"/>
</dbReference>
<proteinExistence type="predicted"/>
<feature type="domain" description="Terminase large subunit-like ATPase" evidence="1">
    <location>
        <begin position="21"/>
        <end position="194"/>
    </location>
</feature>
<evidence type="ECO:0000313" key="2">
    <source>
        <dbReference type="EMBL" id="GAG25650.1"/>
    </source>
</evidence>
<dbReference type="InterPro" id="IPR027417">
    <property type="entry name" value="P-loop_NTPase"/>
</dbReference>
<protein>
    <recommendedName>
        <fullName evidence="1">Terminase large subunit-like ATPase domain-containing protein</fullName>
    </recommendedName>
</protein>
<dbReference type="PANTHER" id="PTHR41287">
    <property type="match status" value="1"/>
</dbReference>
<comment type="caution">
    <text evidence="2">The sequence shown here is derived from an EMBL/GenBank/DDBJ whole genome shotgun (WGS) entry which is preliminary data.</text>
</comment>
<name>X0W523_9ZZZZ</name>
<feature type="non-terminal residue" evidence="2">
    <location>
        <position position="256"/>
    </location>
</feature>
<gene>
    <name evidence="2" type="ORF">S01H1_57332</name>
</gene>
<evidence type="ECO:0000259" key="1">
    <source>
        <dbReference type="Pfam" id="PF03354"/>
    </source>
</evidence>
<organism evidence="2">
    <name type="scientific">marine sediment metagenome</name>
    <dbReference type="NCBI Taxonomy" id="412755"/>
    <lineage>
        <taxon>unclassified sequences</taxon>
        <taxon>metagenomes</taxon>
        <taxon>ecological metagenomes</taxon>
    </lineage>
</organism>
<dbReference type="Pfam" id="PF03354">
    <property type="entry name" value="TerL_ATPase"/>
    <property type="match status" value="1"/>
</dbReference>
<sequence length="256" mass="29010">FPKYLRHTKGRWAGQRFELFPWQRGMISKLFGTVNKDGTRQYQFVYCEIPKKNGKSELAAGIALYLLFADKEPGAEIYSAAADRDQASIVFNVASQMVRYSKALSSRCKIVASSKRIVHNNGGVYRVLSAEAFSKHGYNVSGVLFDELHTQPNRDLWDVLTKGAGDARTQPIFFAITTAGFDRHSICWEVHEHARQVRDGVIKDRAFLPVLYYAGENEDWTKEKVWESCNPSMISLYEDGDGILDSKRIKAACRRA</sequence>
<dbReference type="PANTHER" id="PTHR41287:SF1">
    <property type="entry name" value="PROTEIN YMFN"/>
    <property type="match status" value="1"/>
</dbReference>
<dbReference type="InterPro" id="IPR046461">
    <property type="entry name" value="TerL_ATPase"/>
</dbReference>
<dbReference type="EMBL" id="BARS01037383">
    <property type="protein sequence ID" value="GAG25650.1"/>
    <property type="molecule type" value="Genomic_DNA"/>
</dbReference>
<accession>X0W523</accession>
<dbReference type="Gene3D" id="3.40.50.300">
    <property type="entry name" value="P-loop containing nucleotide triphosphate hydrolases"/>
    <property type="match status" value="1"/>
</dbReference>
<dbReference type="AlphaFoldDB" id="X0W523"/>
<feature type="non-terminal residue" evidence="2">
    <location>
        <position position="1"/>
    </location>
</feature>